<gene>
    <name evidence="1" type="ORF">WBA_LOCUS3329</name>
</gene>
<name>A0A3P7DKQ2_WUCBA</name>
<reference evidence="1 2" key="1">
    <citation type="submission" date="2018-11" db="EMBL/GenBank/DDBJ databases">
        <authorList>
            <consortium name="Pathogen Informatics"/>
        </authorList>
    </citation>
    <scope>NUCLEOTIDE SEQUENCE [LARGE SCALE GENOMIC DNA]</scope>
</reference>
<dbReference type="AlphaFoldDB" id="A0A3P7DKQ2"/>
<evidence type="ECO:0000313" key="1">
    <source>
        <dbReference type="EMBL" id="VDM09943.1"/>
    </source>
</evidence>
<evidence type="ECO:0000313" key="2">
    <source>
        <dbReference type="Proteomes" id="UP000270924"/>
    </source>
</evidence>
<dbReference type="Proteomes" id="UP000270924">
    <property type="component" value="Unassembled WGS sequence"/>
</dbReference>
<proteinExistence type="predicted"/>
<protein>
    <submittedName>
        <fullName evidence="1">Uncharacterized protein</fullName>
    </submittedName>
</protein>
<accession>A0A3P7DKQ2</accession>
<sequence>MDEHLQIIANLSAAKFRDLSAAAKATQGENLLKYEKQVIKSYFVAYILYLFSFNKENNLN</sequence>
<keyword evidence="2" id="KW-1185">Reference proteome</keyword>
<organism evidence="1 2">
    <name type="scientific">Wuchereria bancrofti</name>
    <dbReference type="NCBI Taxonomy" id="6293"/>
    <lineage>
        <taxon>Eukaryota</taxon>
        <taxon>Metazoa</taxon>
        <taxon>Ecdysozoa</taxon>
        <taxon>Nematoda</taxon>
        <taxon>Chromadorea</taxon>
        <taxon>Rhabditida</taxon>
        <taxon>Spirurina</taxon>
        <taxon>Spiruromorpha</taxon>
        <taxon>Filarioidea</taxon>
        <taxon>Onchocercidae</taxon>
        <taxon>Wuchereria</taxon>
    </lineage>
</organism>
<dbReference type="EMBL" id="UYWW01001107">
    <property type="protein sequence ID" value="VDM09943.1"/>
    <property type="molecule type" value="Genomic_DNA"/>
</dbReference>
<dbReference type="InParanoid" id="A0A3P7DKQ2"/>